<name>A0A1H9WUR8_9PSEU</name>
<dbReference type="NCBIfam" id="TIGR01167">
    <property type="entry name" value="LPXTG_anchor"/>
    <property type="match status" value="1"/>
</dbReference>
<dbReference type="Proteomes" id="UP000199051">
    <property type="component" value="Unassembled WGS sequence"/>
</dbReference>
<keyword evidence="1" id="KW-0472">Membrane</keyword>
<sequence length="53" mass="5521">MYRAPTGGAIGGSAGLAMTGADVGWWIALGLALLVTGFLLLHANRRRARRVAN</sequence>
<dbReference type="EMBL" id="FOGI01000011">
    <property type="protein sequence ID" value="SES37680.1"/>
    <property type="molecule type" value="Genomic_DNA"/>
</dbReference>
<dbReference type="AlphaFoldDB" id="A0A1H9WUR8"/>
<evidence type="ECO:0000313" key="2">
    <source>
        <dbReference type="EMBL" id="SES37680.1"/>
    </source>
</evidence>
<dbReference type="RefSeq" id="WP_143073633.1">
    <property type="nucleotide sequence ID" value="NZ_FOGI01000011.1"/>
</dbReference>
<organism evidence="2 3">
    <name type="scientific">Actinokineospora terrae</name>
    <dbReference type="NCBI Taxonomy" id="155974"/>
    <lineage>
        <taxon>Bacteria</taxon>
        <taxon>Bacillati</taxon>
        <taxon>Actinomycetota</taxon>
        <taxon>Actinomycetes</taxon>
        <taxon>Pseudonocardiales</taxon>
        <taxon>Pseudonocardiaceae</taxon>
        <taxon>Actinokineospora</taxon>
    </lineage>
</organism>
<keyword evidence="1" id="KW-0812">Transmembrane</keyword>
<accession>A0A1H9WUR8</accession>
<dbReference type="STRING" id="155974.SAMN04487818_111243"/>
<proteinExistence type="predicted"/>
<feature type="transmembrane region" description="Helical" evidence="1">
    <location>
        <begin position="23"/>
        <end position="41"/>
    </location>
</feature>
<gene>
    <name evidence="2" type="ORF">SAMN04487818_111243</name>
</gene>
<protein>
    <submittedName>
        <fullName evidence="2">LPXTG-motif cell wall anchor domain-containing protein</fullName>
    </submittedName>
</protein>
<reference evidence="3" key="1">
    <citation type="submission" date="2016-10" db="EMBL/GenBank/DDBJ databases">
        <authorList>
            <person name="Varghese N."/>
            <person name="Submissions S."/>
        </authorList>
    </citation>
    <scope>NUCLEOTIDE SEQUENCE [LARGE SCALE GENOMIC DNA]</scope>
    <source>
        <strain evidence="3">DSM 44260</strain>
    </source>
</reference>
<evidence type="ECO:0000313" key="3">
    <source>
        <dbReference type="Proteomes" id="UP000199051"/>
    </source>
</evidence>
<keyword evidence="1" id="KW-1133">Transmembrane helix</keyword>
<evidence type="ECO:0000256" key="1">
    <source>
        <dbReference type="SAM" id="Phobius"/>
    </source>
</evidence>
<keyword evidence="3" id="KW-1185">Reference proteome</keyword>